<feature type="region of interest" description="Disordered" evidence="1">
    <location>
        <begin position="30"/>
        <end position="51"/>
    </location>
</feature>
<gene>
    <name evidence="2" type="ORF">SVUK_LOCUS18981</name>
</gene>
<dbReference type="EMBL" id="UYYB01126702">
    <property type="protein sequence ID" value="VDM83983.1"/>
    <property type="molecule type" value="Genomic_DNA"/>
</dbReference>
<name>A0A3P7JSL5_STRVU</name>
<evidence type="ECO:0000313" key="2">
    <source>
        <dbReference type="EMBL" id="VDM83983.1"/>
    </source>
</evidence>
<evidence type="ECO:0000313" key="3">
    <source>
        <dbReference type="Proteomes" id="UP000270094"/>
    </source>
</evidence>
<dbReference type="AlphaFoldDB" id="A0A3P7JSL5"/>
<evidence type="ECO:0000256" key="1">
    <source>
        <dbReference type="SAM" id="MobiDB-lite"/>
    </source>
</evidence>
<accession>A0A3P7JSL5</accession>
<organism evidence="2 3">
    <name type="scientific">Strongylus vulgaris</name>
    <name type="common">Blood worm</name>
    <dbReference type="NCBI Taxonomy" id="40348"/>
    <lineage>
        <taxon>Eukaryota</taxon>
        <taxon>Metazoa</taxon>
        <taxon>Ecdysozoa</taxon>
        <taxon>Nematoda</taxon>
        <taxon>Chromadorea</taxon>
        <taxon>Rhabditida</taxon>
        <taxon>Rhabditina</taxon>
        <taxon>Rhabditomorpha</taxon>
        <taxon>Strongyloidea</taxon>
        <taxon>Strongylidae</taxon>
        <taxon>Strongylus</taxon>
    </lineage>
</organism>
<protein>
    <submittedName>
        <fullName evidence="2">Uncharacterized protein</fullName>
    </submittedName>
</protein>
<proteinExistence type="predicted"/>
<dbReference type="Proteomes" id="UP000270094">
    <property type="component" value="Unassembled WGS sequence"/>
</dbReference>
<sequence>MVSKNKKRLKAQKRKVVECEEINVIEVPSRKPRLDGNNGTPLAGKENGTNAKESQCFSIEKFELWPQ</sequence>
<keyword evidence="3" id="KW-1185">Reference proteome</keyword>
<reference evidence="2 3" key="1">
    <citation type="submission" date="2018-11" db="EMBL/GenBank/DDBJ databases">
        <authorList>
            <consortium name="Pathogen Informatics"/>
        </authorList>
    </citation>
    <scope>NUCLEOTIDE SEQUENCE [LARGE SCALE GENOMIC DNA]</scope>
</reference>